<comment type="caution">
    <text evidence="2">The sequence shown here is derived from an EMBL/GenBank/DDBJ whole genome shotgun (WGS) entry which is preliminary data.</text>
</comment>
<sequence length="73" mass="8430">MDFLKLLSFFGNGIGLIFRMWKLIFFILCCIAMFNLLGGDDVDWETVGQYTLLIVIFIAFCIGIHYANKKNDK</sequence>
<dbReference type="GeneID" id="58108324"/>
<feature type="transmembrane region" description="Helical" evidence="1">
    <location>
        <begin position="20"/>
        <end position="38"/>
    </location>
</feature>
<protein>
    <submittedName>
        <fullName evidence="2">Uncharacterized protein</fullName>
    </submittedName>
</protein>
<dbReference type="Proteomes" id="UP000784700">
    <property type="component" value="Unassembled WGS sequence"/>
</dbReference>
<proteinExistence type="predicted"/>
<evidence type="ECO:0000313" key="2">
    <source>
        <dbReference type="EMBL" id="TPR44114.1"/>
    </source>
</evidence>
<gene>
    <name evidence="2" type="ORF">DY130_03490</name>
</gene>
<name>A0A9Q8IMJ2_9LACO</name>
<organism evidence="2 3">
    <name type="scientific">Apilactobacillus micheneri</name>
    <dbReference type="NCBI Taxonomy" id="1899430"/>
    <lineage>
        <taxon>Bacteria</taxon>
        <taxon>Bacillati</taxon>
        <taxon>Bacillota</taxon>
        <taxon>Bacilli</taxon>
        <taxon>Lactobacillales</taxon>
        <taxon>Lactobacillaceae</taxon>
        <taxon>Apilactobacillus</taxon>
    </lineage>
</organism>
<reference evidence="2" key="1">
    <citation type="submission" date="2018-08" db="EMBL/GenBank/DDBJ databases">
        <title>Comparative genomics of wild bee and flower associated Lactobacillus reveals potential adaptation to the bee host.</title>
        <authorList>
            <person name="Vuong H.Q."/>
            <person name="Mcfrederick Q.S."/>
        </authorList>
    </citation>
    <scope>NUCLEOTIDE SEQUENCE</scope>
    <source>
        <strain evidence="2">HV_63</strain>
    </source>
</reference>
<evidence type="ECO:0000256" key="1">
    <source>
        <dbReference type="SAM" id="Phobius"/>
    </source>
</evidence>
<feature type="transmembrane region" description="Helical" evidence="1">
    <location>
        <begin position="50"/>
        <end position="67"/>
    </location>
</feature>
<keyword evidence="1" id="KW-0812">Transmembrane</keyword>
<keyword evidence="1" id="KW-1133">Transmembrane helix</keyword>
<dbReference type="RefSeq" id="WP_140934393.1">
    <property type="nucleotide sequence ID" value="NZ_QUBF01000003.1"/>
</dbReference>
<dbReference type="EMBL" id="QUBG01000003">
    <property type="protein sequence ID" value="TPR44114.1"/>
    <property type="molecule type" value="Genomic_DNA"/>
</dbReference>
<evidence type="ECO:0000313" key="3">
    <source>
        <dbReference type="Proteomes" id="UP000784700"/>
    </source>
</evidence>
<dbReference type="AlphaFoldDB" id="A0A9Q8IMJ2"/>
<accession>A0A9Q8IMJ2</accession>
<keyword evidence="1" id="KW-0472">Membrane</keyword>